<dbReference type="PANTHER" id="PTHR44846:SF1">
    <property type="entry name" value="MANNOSYL-D-GLYCERATE TRANSPORT_METABOLISM SYSTEM REPRESSOR MNGR-RELATED"/>
    <property type="match status" value="1"/>
</dbReference>
<comment type="caution">
    <text evidence="4">The sequence shown here is derived from an EMBL/GenBank/DDBJ whole genome shotgun (WGS) entry which is preliminary data.</text>
</comment>
<dbReference type="SUPFAM" id="SSF46785">
    <property type="entry name" value="Winged helix' DNA-binding domain"/>
    <property type="match status" value="1"/>
</dbReference>
<reference evidence="4" key="3">
    <citation type="submission" date="2020-02" db="EMBL/GenBank/DDBJ databases">
        <authorList>
            <person name="Sarangi A.N."/>
            <person name="Ghosh S."/>
            <person name="Mukherjee M."/>
            <person name="Tripathy S."/>
        </authorList>
    </citation>
    <scope>NUCLEOTIDE SEQUENCE</scope>
    <source>
        <strain evidence="4">BDU141951</strain>
    </source>
</reference>
<keyword evidence="2" id="KW-0238">DNA-binding</keyword>
<dbReference type="SMART" id="SM00345">
    <property type="entry name" value="HTH_GNTR"/>
    <property type="match status" value="1"/>
</dbReference>
<dbReference type="GO" id="GO:0003677">
    <property type="term" value="F:DNA binding"/>
    <property type="evidence" value="ECO:0007669"/>
    <property type="project" value="UniProtKB-KW"/>
</dbReference>
<keyword evidence="3" id="KW-0804">Transcription</keyword>
<dbReference type="Pfam" id="PF07702">
    <property type="entry name" value="UTRA"/>
    <property type="match status" value="1"/>
</dbReference>
<dbReference type="GO" id="GO:0003700">
    <property type="term" value="F:DNA-binding transcription factor activity"/>
    <property type="evidence" value="ECO:0007669"/>
    <property type="project" value="InterPro"/>
</dbReference>
<dbReference type="PROSITE" id="PS50949">
    <property type="entry name" value="HTH_GNTR"/>
    <property type="match status" value="1"/>
</dbReference>
<dbReference type="InterPro" id="IPR036388">
    <property type="entry name" value="WH-like_DNA-bd_sf"/>
</dbReference>
<dbReference type="PANTHER" id="PTHR44846">
    <property type="entry name" value="MANNOSYL-D-GLYCERATE TRANSPORT/METABOLISM SYSTEM REPRESSOR MNGR-RELATED"/>
    <property type="match status" value="1"/>
</dbReference>
<dbReference type="SUPFAM" id="SSF64288">
    <property type="entry name" value="Chorismate lyase-like"/>
    <property type="match status" value="1"/>
</dbReference>
<dbReference type="GO" id="GO:0045892">
    <property type="term" value="P:negative regulation of DNA-templated transcription"/>
    <property type="evidence" value="ECO:0007669"/>
    <property type="project" value="TreeGrafter"/>
</dbReference>
<organism evidence="4">
    <name type="scientific">Lyngbya confervoides BDU141951</name>
    <dbReference type="NCBI Taxonomy" id="1574623"/>
    <lineage>
        <taxon>Bacteria</taxon>
        <taxon>Bacillati</taxon>
        <taxon>Cyanobacteriota</taxon>
        <taxon>Cyanophyceae</taxon>
        <taxon>Oscillatoriophycideae</taxon>
        <taxon>Oscillatoriales</taxon>
        <taxon>Microcoleaceae</taxon>
        <taxon>Lyngbya</taxon>
    </lineage>
</organism>
<dbReference type="PRINTS" id="PR00035">
    <property type="entry name" value="HTHGNTR"/>
</dbReference>
<dbReference type="SMART" id="SM00866">
    <property type="entry name" value="UTRA"/>
    <property type="match status" value="1"/>
</dbReference>
<gene>
    <name evidence="4" type="ORF">QQ91_021005</name>
</gene>
<evidence type="ECO:0000256" key="1">
    <source>
        <dbReference type="ARBA" id="ARBA00023015"/>
    </source>
</evidence>
<reference evidence="4" key="2">
    <citation type="journal article" date="2015" name="Genome Announc.">
        <title>Draft Genome Sequence of Filamentous Marine Cyanobacterium Lyngbya confervoides Strain BDU141951.</title>
        <authorList>
            <person name="Chandrababunaidu M.M."/>
            <person name="Sen D."/>
            <person name="Tripathy S."/>
        </authorList>
    </citation>
    <scope>NUCLEOTIDE SEQUENCE</scope>
    <source>
        <strain evidence="4">BDU141951</strain>
    </source>
</reference>
<dbReference type="InterPro" id="IPR011663">
    <property type="entry name" value="UTRA"/>
</dbReference>
<name>A0A0C1YCR7_9CYAN</name>
<dbReference type="InterPro" id="IPR050679">
    <property type="entry name" value="Bact_HTH_transcr_reg"/>
</dbReference>
<dbReference type="Pfam" id="PF00392">
    <property type="entry name" value="GntR"/>
    <property type="match status" value="1"/>
</dbReference>
<evidence type="ECO:0000256" key="2">
    <source>
        <dbReference type="ARBA" id="ARBA00023125"/>
    </source>
</evidence>
<dbReference type="InterPro" id="IPR000524">
    <property type="entry name" value="Tscrpt_reg_HTH_GntR"/>
</dbReference>
<dbReference type="EMBL" id="JTHE02000003">
    <property type="protein sequence ID" value="NEV69579.1"/>
    <property type="molecule type" value="Genomic_DNA"/>
</dbReference>
<dbReference type="CDD" id="cd07377">
    <property type="entry name" value="WHTH_GntR"/>
    <property type="match status" value="1"/>
</dbReference>
<sequence>MVPSGQEADNQPLHVAISEQLKAKIESGKYEPGERLPSEFDLGEAFGVSRTTVRKAIANLIQQGLVTTQQGKGIFVTEQHKITFSMSNPLMTFDAALRQQGYQGRVQSLRFQRVKASPEISHRLQLSTRGAEVYWQEKIIYADESPIALDMVYYPETIGKSLSAQLQAGFTYSTLLANGIDLNAAKVTLESIPATYELSEYLAVPLGMPLLVFNYVAYQGNHQPIVCGKTLSRSDWTCYNAEINLD</sequence>
<accession>A0A0C1YCR7</accession>
<dbReference type="Gene3D" id="3.40.1410.10">
    <property type="entry name" value="Chorismate lyase-like"/>
    <property type="match status" value="1"/>
</dbReference>
<protein>
    <submittedName>
        <fullName evidence="4">GntR family transcriptional regulator</fullName>
    </submittedName>
</protein>
<reference evidence="4" key="1">
    <citation type="submission" date="2014-11" db="EMBL/GenBank/DDBJ databases">
        <authorList>
            <person name="Malar M.C."/>
            <person name="Sen D."/>
            <person name="Tripathy S."/>
        </authorList>
    </citation>
    <scope>NUCLEOTIDE SEQUENCE</scope>
    <source>
        <strain evidence="4">BDU141951</strain>
    </source>
</reference>
<evidence type="ECO:0000313" key="4">
    <source>
        <dbReference type="EMBL" id="NEV69579.1"/>
    </source>
</evidence>
<evidence type="ECO:0000256" key="3">
    <source>
        <dbReference type="ARBA" id="ARBA00023163"/>
    </source>
</evidence>
<proteinExistence type="predicted"/>
<dbReference type="AlphaFoldDB" id="A0A0C1YCR7"/>
<keyword evidence="1" id="KW-0805">Transcription regulation</keyword>
<dbReference type="Gene3D" id="1.10.10.10">
    <property type="entry name" value="Winged helix-like DNA-binding domain superfamily/Winged helix DNA-binding domain"/>
    <property type="match status" value="1"/>
</dbReference>
<dbReference type="InterPro" id="IPR028978">
    <property type="entry name" value="Chorismate_lyase_/UTRA_dom_sf"/>
</dbReference>
<dbReference type="InterPro" id="IPR036390">
    <property type="entry name" value="WH_DNA-bd_sf"/>
</dbReference>